<dbReference type="OrthoDB" id="2079397at2"/>
<reference evidence="1 2" key="1">
    <citation type="submission" date="2019-08" db="EMBL/GenBank/DDBJ databases">
        <title>Genome sequencing of Paenibacillus faecis DSM 23593(T).</title>
        <authorList>
            <person name="Kook J.-K."/>
            <person name="Park S.-N."/>
            <person name="Lim Y.K."/>
        </authorList>
    </citation>
    <scope>NUCLEOTIDE SEQUENCE [LARGE SCALE GENOMIC DNA]</scope>
    <source>
        <strain evidence="1 2">DSM 23593</strain>
    </source>
</reference>
<proteinExistence type="predicted"/>
<dbReference type="RefSeq" id="WP_148450340.1">
    <property type="nucleotide sequence ID" value="NZ_VSDO01000001.1"/>
</dbReference>
<accession>A0A5D0CXR2</accession>
<dbReference type="AlphaFoldDB" id="A0A5D0CXR2"/>
<gene>
    <name evidence="1" type="ORF">FRY98_03455</name>
</gene>
<name>A0A5D0CXR2_9BACL</name>
<protein>
    <submittedName>
        <fullName evidence="1">Uncharacterized protein</fullName>
    </submittedName>
</protein>
<dbReference type="Proteomes" id="UP000325218">
    <property type="component" value="Unassembled WGS sequence"/>
</dbReference>
<keyword evidence="2" id="KW-1185">Reference proteome</keyword>
<sequence length="437" mass="49336">MSEQDNVKSGYWSIATQKHLKAYRTDSSNIDEFDTLNTAGKAGRLLGVIRGNNEIDNIKKLEKMANSVNISPKELHRIILPMLEEASDKQVEIIRNSTGDITGVAEYVFTNHNVLDITGKVFEVSGPTPIERITVETMDATKKIPYLQGELTQLFNMQGFSDQEIQLALTLQSQFKLIQLLNKSRTHDAIISNEYVWGPNHKKIAMAISGLDFGKKQNLKDIIELIQRTQGFPLEKLPNIDNDLFMLAKKTGMINPITIISSRGIQKDFGFSSELISSAGYEDDILDDVKLLLASLRFGENYTQYSTIEQTERFLSFLIDKGRIGPHPANETDYTLLEKKGIIKVSYGSRYNYYRGRNESGYFLELIRKDVAQAALDIIKSPDYHISSSSDVTDYSSLSDTGSFVTPEENRIHLGESPEPVKEAEEYLNRVLRDEIL</sequence>
<organism evidence="1 2">
    <name type="scientific">Paenibacillus faecis</name>
    <dbReference type="NCBI Taxonomy" id="862114"/>
    <lineage>
        <taxon>Bacteria</taxon>
        <taxon>Bacillati</taxon>
        <taxon>Bacillota</taxon>
        <taxon>Bacilli</taxon>
        <taxon>Bacillales</taxon>
        <taxon>Paenibacillaceae</taxon>
        <taxon>Paenibacillus</taxon>
    </lineage>
</organism>
<dbReference type="EMBL" id="VSDO01000001">
    <property type="protein sequence ID" value="TYA14746.1"/>
    <property type="molecule type" value="Genomic_DNA"/>
</dbReference>
<evidence type="ECO:0000313" key="2">
    <source>
        <dbReference type="Proteomes" id="UP000325218"/>
    </source>
</evidence>
<evidence type="ECO:0000313" key="1">
    <source>
        <dbReference type="EMBL" id="TYA14746.1"/>
    </source>
</evidence>
<comment type="caution">
    <text evidence="1">The sequence shown here is derived from an EMBL/GenBank/DDBJ whole genome shotgun (WGS) entry which is preliminary data.</text>
</comment>